<evidence type="ECO:0000259" key="2">
    <source>
        <dbReference type="Pfam" id="PF13840"/>
    </source>
</evidence>
<reference evidence="3 4" key="1">
    <citation type="submission" date="2015-01" db="EMBL/GenBank/DDBJ databases">
        <title>Vibrio sp. C5 JCM 19232 whole genome shotgun sequence.</title>
        <authorList>
            <person name="Sawabe T."/>
            <person name="Meirelles P."/>
            <person name="Feng G."/>
            <person name="Sayaka M."/>
            <person name="Hattori M."/>
            <person name="Ohkuma M."/>
        </authorList>
    </citation>
    <scope>NUCLEOTIDE SEQUENCE [LARGE SCALE GENOMIC DNA]</scope>
    <source>
        <strain evidence="3 4">JCM19232</strain>
    </source>
</reference>
<protein>
    <submittedName>
        <fullName evidence="3">Uncharacterized protein</fullName>
    </submittedName>
</protein>
<sequence length="132" mass="14144">MSGMTDLDEILSSLSPELKPGRFVFCTVPSSFEAFASLSPVAMFMEQEGLTVVLRREYANSAGLDYHGEFSQITLAVHSSLESVGLTAAVSSALAAEEISANVIAAYYHDHVFVPVDKTKEALEVLQGLTGK</sequence>
<reference evidence="3 4" key="2">
    <citation type="submission" date="2015-01" db="EMBL/GenBank/DDBJ databases">
        <authorList>
            <consortium name="NBRP consortium"/>
            <person name="Sawabe T."/>
            <person name="Meirelles P."/>
            <person name="Feng G."/>
            <person name="Sayaka M."/>
            <person name="Hattori M."/>
            <person name="Ohkuma M."/>
        </authorList>
    </citation>
    <scope>NUCLEOTIDE SEQUENCE [LARGE SCALE GENOMIC DNA]</scope>
    <source>
        <strain evidence="3 4">JCM19232</strain>
    </source>
</reference>
<feature type="domain" description="DUF2241" evidence="1">
    <location>
        <begin position="2"/>
        <end position="69"/>
    </location>
</feature>
<dbReference type="InterPro" id="IPR018717">
    <property type="entry name" value="DUF2241"/>
</dbReference>
<accession>A0A0B8P6D3</accession>
<proteinExistence type="predicted"/>
<dbReference type="Pfam" id="PF10000">
    <property type="entry name" value="ACT_3"/>
    <property type="match status" value="1"/>
</dbReference>
<evidence type="ECO:0000313" key="4">
    <source>
        <dbReference type="Proteomes" id="UP000031670"/>
    </source>
</evidence>
<organism evidence="3 4">
    <name type="scientific">Vibrio ishigakensis</name>
    <dbReference type="NCBI Taxonomy" id="1481914"/>
    <lineage>
        <taxon>Bacteria</taxon>
        <taxon>Pseudomonadati</taxon>
        <taxon>Pseudomonadota</taxon>
        <taxon>Gammaproteobacteria</taxon>
        <taxon>Vibrionales</taxon>
        <taxon>Vibrionaceae</taxon>
        <taxon>Vibrio</taxon>
    </lineage>
</organism>
<dbReference type="AlphaFoldDB" id="A0A0B8P6D3"/>
<dbReference type="PANTHER" id="PTHR39199:SF1">
    <property type="entry name" value="BLR5128 PROTEIN"/>
    <property type="match status" value="1"/>
</dbReference>
<evidence type="ECO:0000313" key="3">
    <source>
        <dbReference type="EMBL" id="GAM62410.1"/>
    </source>
</evidence>
<dbReference type="SUPFAM" id="SSF55021">
    <property type="entry name" value="ACT-like"/>
    <property type="match status" value="2"/>
</dbReference>
<dbReference type="PANTHER" id="PTHR39199">
    <property type="entry name" value="BLR5128 PROTEIN"/>
    <property type="match status" value="1"/>
</dbReference>
<gene>
    <name evidence="3" type="ORF">JCM19232_5374</name>
</gene>
<feature type="domain" description="CASTOR ACT" evidence="2">
    <location>
        <begin position="72"/>
        <end position="127"/>
    </location>
</feature>
<dbReference type="Gene3D" id="3.30.2130.10">
    <property type="entry name" value="VC0802-like"/>
    <property type="match status" value="1"/>
</dbReference>
<comment type="caution">
    <text evidence="3">The sequence shown here is derived from an EMBL/GenBank/DDBJ whole genome shotgun (WGS) entry which is preliminary data.</text>
</comment>
<dbReference type="EMBL" id="BBSA01000005">
    <property type="protein sequence ID" value="GAM62410.1"/>
    <property type="molecule type" value="Genomic_DNA"/>
</dbReference>
<dbReference type="Proteomes" id="UP000031670">
    <property type="component" value="Unassembled WGS sequence"/>
</dbReference>
<dbReference type="Pfam" id="PF13840">
    <property type="entry name" value="ACT_7"/>
    <property type="match status" value="1"/>
</dbReference>
<dbReference type="InterPro" id="IPR045865">
    <property type="entry name" value="ACT-like_dom_sf"/>
</dbReference>
<name>A0A0B8P6D3_9VIBR</name>
<evidence type="ECO:0000259" key="1">
    <source>
        <dbReference type="Pfam" id="PF10000"/>
    </source>
</evidence>
<dbReference type="InterPro" id="IPR027795">
    <property type="entry name" value="CASTOR_ACT_dom"/>
</dbReference>